<dbReference type="EMBL" id="VJMJ01000107">
    <property type="protein sequence ID" value="KAF0734713.1"/>
    <property type="molecule type" value="Genomic_DNA"/>
</dbReference>
<dbReference type="GO" id="GO:0006913">
    <property type="term" value="P:nucleocytoplasmic transport"/>
    <property type="evidence" value="ECO:0007669"/>
    <property type="project" value="TreeGrafter"/>
</dbReference>
<evidence type="ECO:0000256" key="1">
    <source>
        <dbReference type="ARBA" id="ARBA00022468"/>
    </source>
</evidence>
<evidence type="ECO:0000313" key="4">
    <source>
        <dbReference type="EMBL" id="KAF0734713.1"/>
    </source>
</evidence>
<dbReference type="InterPro" id="IPR032675">
    <property type="entry name" value="LRR_dom_sf"/>
</dbReference>
<organism evidence="4 5">
    <name type="scientific">Aphanomyces euteiches</name>
    <dbReference type="NCBI Taxonomy" id="100861"/>
    <lineage>
        <taxon>Eukaryota</taxon>
        <taxon>Sar</taxon>
        <taxon>Stramenopiles</taxon>
        <taxon>Oomycota</taxon>
        <taxon>Saprolegniomycetes</taxon>
        <taxon>Saprolegniales</taxon>
        <taxon>Verrucalvaceae</taxon>
        <taxon>Aphanomyces</taxon>
    </lineage>
</organism>
<gene>
    <name evidence="4" type="ORF">Ae201684_008671</name>
</gene>
<evidence type="ECO:0000256" key="3">
    <source>
        <dbReference type="ARBA" id="ARBA00022737"/>
    </source>
</evidence>
<dbReference type="GO" id="GO:0048471">
    <property type="term" value="C:perinuclear region of cytoplasm"/>
    <property type="evidence" value="ECO:0007669"/>
    <property type="project" value="TreeGrafter"/>
</dbReference>
<dbReference type="GO" id="GO:0031267">
    <property type="term" value="F:small GTPase binding"/>
    <property type="evidence" value="ECO:0007669"/>
    <property type="project" value="TreeGrafter"/>
</dbReference>
<protein>
    <submittedName>
        <fullName evidence="4">Uncharacterized protein</fullName>
    </submittedName>
</protein>
<dbReference type="Pfam" id="PF13516">
    <property type="entry name" value="LRR_6"/>
    <property type="match status" value="4"/>
</dbReference>
<evidence type="ECO:0000313" key="5">
    <source>
        <dbReference type="Proteomes" id="UP000481153"/>
    </source>
</evidence>
<keyword evidence="3" id="KW-0677">Repeat</keyword>
<comment type="caution">
    <text evidence="4">The sequence shown here is derived from an EMBL/GenBank/DDBJ whole genome shotgun (WGS) entry which is preliminary data.</text>
</comment>
<accession>A0A6G0X483</accession>
<dbReference type="GO" id="GO:0005829">
    <property type="term" value="C:cytosol"/>
    <property type="evidence" value="ECO:0007669"/>
    <property type="project" value="TreeGrafter"/>
</dbReference>
<dbReference type="SMART" id="SM00368">
    <property type="entry name" value="LRR_RI"/>
    <property type="match status" value="7"/>
</dbReference>
<dbReference type="PANTHER" id="PTHR24113">
    <property type="entry name" value="RAN GTPASE-ACTIVATING PROTEIN 1"/>
    <property type="match status" value="1"/>
</dbReference>
<name>A0A6G0X483_9STRA</name>
<dbReference type="PANTHER" id="PTHR24113:SF12">
    <property type="entry name" value="RAN GTPASE-ACTIVATING PROTEIN 1"/>
    <property type="match status" value="1"/>
</dbReference>
<keyword evidence="1" id="KW-0343">GTPase activation</keyword>
<sequence length="634" mass="69981">MLGDNNKDNIDSRLQPFCIRHGAQLHLKLSSIELTDDLLECVLRAVQIHSNITSLSLLNLGGGPKMAVVLADMLEHNTSLTSCDLSGNAIGSHGSKCLSHSLFYNHTLQSLSLRKCSLGTDGIADWVSFIQHGRNSTLDTLNLSYNRIDDEGAELLATALQQLKFKPSPTRRWRLNLLGNPISDIGLDAIATMMRFNTFIITLDIANSKSYALTKPERGAFVEHCARRNTRNVAAVDVHAAIEAIGLSLRRAENTRLAHVPLTEVDCVKLSHALSRSKATTHLYLRHNTMSLAGLKLLSSSLSTWRSLYSLTLVDNDVGGDGVMALLKAIDGFDVEAASPLRELHIINSKAMQPTWPRRCVAPIYRCLVQGSLLTAITLANCGLDDATTPAIVDGLAWGCRLESVNLARNGFTDKSIPVFQVLLRRSSRLAELNVGGNQCTLTGLSTLAQWTNDHKVLRRLKLGRVARLDDALLSIEKCISSNDRLVELELGAAHEHSKYHPIMQAIQSKIAANRTLQGTQQAAEAPMMPTTVRDHHVLQCRLQYVAREVARDSVAWWIHPRSVVYLVEQRFMALEDVNASELVEAMAMQSEDINASVVIAQATESLAMAANDTDVLKLEEYMHMAMEDILRWR</sequence>
<dbReference type="VEuPathDB" id="FungiDB:AeMF1_019014"/>
<dbReference type="AlphaFoldDB" id="A0A6G0X483"/>
<keyword evidence="5" id="KW-1185">Reference proteome</keyword>
<proteinExistence type="predicted"/>
<keyword evidence="2" id="KW-0433">Leucine-rich repeat</keyword>
<evidence type="ECO:0000256" key="2">
    <source>
        <dbReference type="ARBA" id="ARBA00022614"/>
    </source>
</evidence>
<dbReference type="SUPFAM" id="SSF52047">
    <property type="entry name" value="RNI-like"/>
    <property type="match status" value="2"/>
</dbReference>
<dbReference type="Proteomes" id="UP000481153">
    <property type="component" value="Unassembled WGS sequence"/>
</dbReference>
<dbReference type="GO" id="GO:0005096">
    <property type="term" value="F:GTPase activator activity"/>
    <property type="evidence" value="ECO:0007669"/>
    <property type="project" value="UniProtKB-KW"/>
</dbReference>
<dbReference type="InterPro" id="IPR001611">
    <property type="entry name" value="Leu-rich_rpt"/>
</dbReference>
<reference evidence="4 5" key="1">
    <citation type="submission" date="2019-07" db="EMBL/GenBank/DDBJ databases">
        <title>Genomics analysis of Aphanomyces spp. identifies a new class of oomycete effector associated with host adaptation.</title>
        <authorList>
            <person name="Gaulin E."/>
        </authorList>
    </citation>
    <scope>NUCLEOTIDE SEQUENCE [LARGE SCALE GENOMIC DNA]</scope>
    <source>
        <strain evidence="4 5">ATCC 201684</strain>
    </source>
</reference>
<dbReference type="Gene3D" id="3.80.10.10">
    <property type="entry name" value="Ribonuclease Inhibitor"/>
    <property type="match status" value="4"/>
</dbReference>
<dbReference type="InterPro" id="IPR027038">
    <property type="entry name" value="RanGap"/>
</dbReference>
<dbReference type="GO" id="GO:0005634">
    <property type="term" value="C:nucleus"/>
    <property type="evidence" value="ECO:0007669"/>
    <property type="project" value="TreeGrafter"/>
</dbReference>